<organism evidence="2 3">
    <name type="scientific">Thiothrix litoralis</name>
    <dbReference type="NCBI Taxonomy" id="2891210"/>
    <lineage>
        <taxon>Bacteria</taxon>
        <taxon>Pseudomonadati</taxon>
        <taxon>Pseudomonadota</taxon>
        <taxon>Gammaproteobacteria</taxon>
        <taxon>Thiotrichales</taxon>
        <taxon>Thiotrichaceae</taxon>
        <taxon>Thiothrix</taxon>
    </lineage>
</organism>
<evidence type="ECO:0008006" key="4">
    <source>
        <dbReference type="Google" id="ProtNLM"/>
    </source>
</evidence>
<feature type="signal peptide" evidence="1">
    <location>
        <begin position="1"/>
        <end position="27"/>
    </location>
</feature>
<feature type="chain" id="PRO_5045344445" description="IgGFc-binding protein N-terminal domain-containing protein" evidence="1">
    <location>
        <begin position="28"/>
        <end position="578"/>
    </location>
</feature>
<evidence type="ECO:0000313" key="3">
    <source>
        <dbReference type="Proteomes" id="UP000672039"/>
    </source>
</evidence>
<name>A0ABX7WND5_9GAMM</name>
<dbReference type="RefSeq" id="WP_210221370.1">
    <property type="nucleotide sequence ID" value="NZ_CP072801.1"/>
</dbReference>
<evidence type="ECO:0000313" key="2">
    <source>
        <dbReference type="EMBL" id="QTR44930.1"/>
    </source>
</evidence>
<keyword evidence="3" id="KW-1185">Reference proteome</keyword>
<protein>
    <recommendedName>
        <fullName evidence="4">IgGFc-binding protein N-terminal domain-containing protein</fullName>
    </recommendedName>
</protein>
<evidence type="ECO:0000256" key="1">
    <source>
        <dbReference type="SAM" id="SignalP"/>
    </source>
</evidence>
<keyword evidence="1" id="KW-0732">Signal</keyword>
<sequence length="578" mass="61972">MFKKSKIALSVVAGVMGVMGIMTSAEAVHVNPDGTGQALIFPYFNAKDKYITNINLVNSTDKTKAVKIHFRESKTSKDMFDFNIYMSPNDVWTATLKQSQEPDKNGNYVGSLTTTDRTCTLPLEMAASCEDGRCETTKNFHGYEVFGINASDTQEGYVEVIEMGVVEDSLVKAGVLHHDGAPADCTAVANAWSAKRFTEGTGASAKGMSAPTGGLFGHSAILNIEKGTAFAVDPVAIDNYSTQAQHYLASSPVNFGLPSLASGDVTTSTILTGSEMVETTWKPFTKDACLMDGDDLTPACGKNPYPMAHVLTAPYVMNEYFVDPSADYDGHTDWVMTFPMKKYGIAWKDKKEITDTATALTIDEMNSRDGSLVLAGVFQDIYDREEGMSHSNTPIGENDFFGFVDFSPTKCPAGSSIFDKDKDGELGTSGDACCPTEYQKDTNDDSVPDMCDNPTIVDPCVEAGTCAELRREVNVLTFLTTDPGYDASYSVLSSGSDINPLSVGEFVSGWARLSFKGYGLSAGFDSAKAYGANAVDPVATDSLYEGVPVVGAAFIQGKVVDNPAGSFGDALPHKFQRD</sequence>
<reference evidence="2 3" key="1">
    <citation type="submission" date="2021-04" db="EMBL/GenBank/DDBJ databases">
        <title>Genomics, taxonomy and metabolism of representatives of sulfur bacteria of the genus Thiothrix: Thiothrix fructosivorans QT, Thiothrix unzii A1T and three new species, Thiothrix subterranea sp. nov., Thiothrix litoralis sp. nov. and 'Candidatus Thiothrix anitrata' sp. nov.</title>
        <authorList>
            <person name="Ravin N.V."/>
            <person name="Smolyakov D."/>
            <person name="Rudenko T.S."/>
            <person name="Mardanov A.V."/>
            <person name="Beletsky A.V."/>
            <person name="Markov N.D."/>
            <person name="Fomenkov A.I."/>
            <person name="Roberts R.J."/>
            <person name="Karnachuk O.V."/>
            <person name="Novikov A."/>
            <person name="Grabovich M.Y."/>
        </authorList>
    </citation>
    <scope>NUCLEOTIDE SEQUENCE [LARGE SCALE GENOMIC DNA]</scope>
    <source>
        <strain evidence="2 3">AS</strain>
    </source>
</reference>
<proteinExistence type="predicted"/>
<gene>
    <name evidence="2" type="ORF">J9253_13000</name>
</gene>
<dbReference type="EMBL" id="CP072801">
    <property type="protein sequence ID" value="QTR44930.1"/>
    <property type="molecule type" value="Genomic_DNA"/>
</dbReference>
<dbReference type="Proteomes" id="UP000672039">
    <property type="component" value="Chromosome"/>
</dbReference>
<accession>A0ABX7WND5</accession>